<accession>A0A4Q4TNV4</accession>
<dbReference type="AlphaFoldDB" id="A0A4Q4TNV4"/>
<keyword evidence="1" id="KW-0812">Transmembrane</keyword>
<dbReference type="STRING" id="155417.A0A4Q4TNV4"/>
<dbReference type="PANTHER" id="PTHR35605:SF1">
    <property type="entry name" value="ECP2 EFFECTOR PROTEIN DOMAIN-CONTAINING PROTEIN-RELATED"/>
    <property type="match status" value="1"/>
</dbReference>
<evidence type="ECO:0000313" key="2">
    <source>
        <dbReference type="EMBL" id="RYP08328.1"/>
    </source>
</evidence>
<dbReference type="OrthoDB" id="3552888at2759"/>
<gene>
    <name evidence="2" type="ORF">DL764_001974</name>
</gene>
<reference evidence="2 3" key="1">
    <citation type="submission" date="2018-06" db="EMBL/GenBank/DDBJ databases">
        <title>Complete Genomes of Monosporascus.</title>
        <authorList>
            <person name="Robinson A.J."/>
            <person name="Natvig D.O."/>
        </authorList>
    </citation>
    <scope>NUCLEOTIDE SEQUENCE [LARGE SCALE GENOMIC DNA]</scope>
    <source>
        <strain evidence="2 3">CBS 110550</strain>
    </source>
</reference>
<dbReference type="EMBL" id="QJNU01000066">
    <property type="protein sequence ID" value="RYP08328.1"/>
    <property type="molecule type" value="Genomic_DNA"/>
</dbReference>
<comment type="caution">
    <text evidence="2">The sequence shown here is derived from an EMBL/GenBank/DDBJ whole genome shotgun (WGS) entry which is preliminary data.</text>
</comment>
<evidence type="ECO:0000313" key="3">
    <source>
        <dbReference type="Proteomes" id="UP000293360"/>
    </source>
</evidence>
<sequence length="180" mass="19405">MSPLGWYMAIIASLAIGVCCSTLANYRIFTYSSRLVPSSPPIEGYGVTELEWEVPVRLGQDPVTLNGTVEQVYAQLLELNPEYDVEIGAFDVSETATFATPKVAESGLEKRDRTVCGNFSTSYRGPIRRGIAYLRGMPGTATNSPGSGNCGKVSCADAGQIWWCNDTQLKAIKQLGLGLV</sequence>
<evidence type="ECO:0000256" key="1">
    <source>
        <dbReference type="SAM" id="Phobius"/>
    </source>
</evidence>
<proteinExistence type="predicted"/>
<keyword evidence="1" id="KW-1133">Transmembrane helix</keyword>
<keyword evidence="1" id="KW-0472">Membrane</keyword>
<keyword evidence="3" id="KW-1185">Reference proteome</keyword>
<feature type="transmembrane region" description="Helical" evidence="1">
    <location>
        <begin position="6"/>
        <end position="26"/>
    </location>
</feature>
<organism evidence="2 3">
    <name type="scientific">Monosporascus ibericus</name>
    <dbReference type="NCBI Taxonomy" id="155417"/>
    <lineage>
        <taxon>Eukaryota</taxon>
        <taxon>Fungi</taxon>
        <taxon>Dikarya</taxon>
        <taxon>Ascomycota</taxon>
        <taxon>Pezizomycotina</taxon>
        <taxon>Sordariomycetes</taxon>
        <taxon>Xylariomycetidae</taxon>
        <taxon>Xylariales</taxon>
        <taxon>Xylariales incertae sedis</taxon>
        <taxon>Monosporascus</taxon>
    </lineage>
</organism>
<dbReference type="PANTHER" id="PTHR35605">
    <property type="entry name" value="ECP2 EFFECTOR PROTEIN DOMAIN-CONTAINING PROTEIN-RELATED"/>
    <property type="match status" value="1"/>
</dbReference>
<name>A0A4Q4TNV4_9PEZI</name>
<dbReference type="Proteomes" id="UP000293360">
    <property type="component" value="Unassembled WGS sequence"/>
</dbReference>
<protein>
    <submittedName>
        <fullName evidence="2">Uncharacterized protein</fullName>
    </submittedName>
</protein>